<evidence type="ECO:0000313" key="1">
    <source>
        <dbReference type="EMBL" id="SMP94215.1"/>
    </source>
</evidence>
<comment type="caution">
    <text evidence="1">The sequence shown here is derived from an EMBL/GenBank/DDBJ whole genome shotgun (WGS) entry which is preliminary data.</text>
</comment>
<gene>
    <name evidence="1" type="ORF">SAMN05421679_105290</name>
</gene>
<proteinExistence type="predicted"/>
<reference evidence="1 2" key="1">
    <citation type="submission" date="2017-05" db="EMBL/GenBank/DDBJ databases">
        <authorList>
            <person name="Varghese N."/>
            <person name="Submissions S."/>
        </authorList>
    </citation>
    <scope>NUCLEOTIDE SEQUENCE [LARGE SCALE GENOMIC DNA]</scope>
    <source>
        <strain evidence="1 2">DSM 18015</strain>
    </source>
</reference>
<organism evidence="1 2">
    <name type="scientific">Epilithonimonas pallida</name>
    <dbReference type="NCBI Taxonomy" id="373671"/>
    <lineage>
        <taxon>Bacteria</taxon>
        <taxon>Pseudomonadati</taxon>
        <taxon>Bacteroidota</taxon>
        <taxon>Flavobacteriia</taxon>
        <taxon>Flavobacteriales</taxon>
        <taxon>Weeksellaceae</taxon>
        <taxon>Chryseobacterium group</taxon>
        <taxon>Epilithonimonas</taxon>
    </lineage>
</organism>
<keyword evidence="2" id="KW-1185">Reference proteome</keyword>
<protein>
    <submittedName>
        <fullName evidence="1">Uncharacterized protein</fullName>
    </submittedName>
</protein>
<accession>A0ABY1R3F8</accession>
<dbReference type="EMBL" id="FXUO01000005">
    <property type="protein sequence ID" value="SMP94215.1"/>
    <property type="molecule type" value="Genomic_DNA"/>
</dbReference>
<evidence type="ECO:0000313" key="2">
    <source>
        <dbReference type="Proteomes" id="UP001158050"/>
    </source>
</evidence>
<name>A0ABY1R3F8_9FLAO</name>
<dbReference type="Proteomes" id="UP001158050">
    <property type="component" value="Unassembled WGS sequence"/>
</dbReference>
<sequence length="40" mass="4669">MAVIFLYMNNLNKNQFISENYKNTSLSIKLSLDLLSFINN</sequence>